<organism evidence="8 9">
    <name type="scientific">Flaviflagellibacter deserti</name>
    <dbReference type="NCBI Taxonomy" id="2267266"/>
    <lineage>
        <taxon>Bacteria</taxon>
        <taxon>Pseudomonadati</taxon>
        <taxon>Pseudomonadota</taxon>
        <taxon>Alphaproteobacteria</taxon>
        <taxon>Hyphomicrobiales</taxon>
        <taxon>Flaviflagellibacter</taxon>
    </lineage>
</organism>
<evidence type="ECO:0000256" key="1">
    <source>
        <dbReference type="ARBA" id="ARBA00004651"/>
    </source>
</evidence>
<evidence type="ECO:0000256" key="2">
    <source>
        <dbReference type="ARBA" id="ARBA00022475"/>
    </source>
</evidence>
<feature type="transmembrane region" description="Helical" evidence="6">
    <location>
        <begin position="769"/>
        <end position="791"/>
    </location>
</feature>
<dbReference type="InterPro" id="IPR017841">
    <property type="entry name" value="Hopanoid_biosynth_HpnN"/>
</dbReference>
<dbReference type="InterPro" id="IPR050545">
    <property type="entry name" value="Mycobact_MmpL"/>
</dbReference>
<sequence length="884" mass="95183">MKKMGERILLACAEICARKPWLVLFVTAILTGLSIYASTFLTINTNTDEVLSRDLPFRQIEQEYRKSFPKEESIVVVVDAATPADADLAADNLAVRLRARPEQFLDVQVPGSSPFFNDNGLLYLDQPKLKTFVDQIEQSKPVLQLFARDPSLRGIESYIEAQGDGSADADRFGRTLAGLGETAQANADGDEKRTDWLSIFGFQRPEGRPGTRRMVLAKPKLDNSSINRAGPALDALREEMKGVQEEEAEGLQMHITGDPTLRQQELNDAFSGAIAASGFSFVLVALSLIIGIRSGRLIAALLITLVIGSMWTTGLAAMSVGRLNLISVAFMVLFFGLGVDFGTHLGLRYLEELKKKGTFEAAMKESMLGEGPSIALSTLCASLAFLSFVPTSYVGLAEFGIISALGMVVALVMTFTVQPALMAVMPPKLKPSRSFDIGIGSWVQKHYKAILVVSAVVTFGSLYFARDARIDVNPLNLQNPTAEPVVTFRDLAKDPLTSPYALNVVADNLDDARTLAEKLDAAPGVEGVQTAEVFLPKDQAPKLALLSTVRNSLGPDFFDPNATRPAPSDAELTRAFQQLRDTAASLAQSGAEGSEVRAGAEKLRDGLAAYAEKRGIDLESLKVLQDNLVGSMPDIVDALRTRIGNAKELTLADLPPEIAKDWIAPDGKLRLRVMPTGDVANADSFRTFADTVQAISPKASGVPISVTEAGNEILWAFVEAIIYTTIAIGLVVIIMRRRVSDVLLVLAPLAVAALWTVAASAILDLPFNFANVIVIPLLIGLGVAGSIHIVVRAREMSDEHHAHPDRPRGNVLDTSTSLAVLVAQLNTVAAFATLAISHHRGLYSMGMLLGISIFFVVIVCLVVLPAAMIALNPKHRLEPSDADD</sequence>
<keyword evidence="4 6" id="KW-1133">Transmembrane helix</keyword>
<name>A0ABV9YX79_9HYPH</name>
<feature type="transmembrane region" description="Helical" evidence="6">
    <location>
        <begin position="325"/>
        <end position="347"/>
    </location>
</feature>
<feature type="transmembrane region" description="Helical" evidence="6">
    <location>
        <begin position="269"/>
        <end position="290"/>
    </location>
</feature>
<gene>
    <name evidence="8" type="ORF">ACFPFW_05430</name>
</gene>
<evidence type="ECO:0000256" key="5">
    <source>
        <dbReference type="ARBA" id="ARBA00023136"/>
    </source>
</evidence>
<dbReference type="PANTHER" id="PTHR33406">
    <property type="entry name" value="MEMBRANE PROTEIN MJ1562-RELATED"/>
    <property type="match status" value="1"/>
</dbReference>
<evidence type="ECO:0000256" key="4">
    <source>
        <dbReference type="ARBA" id="ARBA00022989"/>
    </source>
</evidence>
<feature type="transmembrane region" description="Helical" evidence="6">
    <location>
        <begin position="742"/>
        <end position="763"/>
    </location>
</feature>
<dbReference type="PANTHER" id="PTHR33406:SF13">
    <property type="entry name" value="MEMBRANE PROTEIN YDFJ"/>
    <property type="match status" value="1"/>
</dbReference>
<comment type="caution">
    <text evidence="8">The sequence shown here is derived from an EMBL/GenBank/DDBJ whole genome shotgun (WGS) entry which is preliminary data.</text>
</comment>
<dbReference type="RefSeq" id="WP_114956950.1">
    <property type="nucleotide sequence ID" value="NZ_JBHSJF010000005.1"/>
</dbReference>
<evidence type="ECO:0000313" key="9">
    <source>
        <dbReference type="Proteomes" id="UP001595796"/>
    </source>
</evidence>
<feature type="domain" description="SSD" evidence="7">
    <location>
        <begin position="328"/>
        <end position="424"/>
    </location>
</feature>
<dbReference type="NCBIfam" id="TIGR03480">
    <property type="entry name" value="HpnN"/>
    <property type="match status" value="1"/>
</dbReference>
<dbReference type="Proteomes" id="UP001595796">
    <property type="component" value="Unassembled WGS sequence"/>
</dbReference>
<accession>A0ABV9YX79</accession>
<keyword evidence="9" id="KW-1185">Reference proteome</keyword>
<feature type="transmembrane region" description="Helical" evidence="6">
    <location>
        <begin position="713"/>
        <end position="735"/>
    </location>
</feature>
<protein>
    <submittedName>
        <fullName evidence="8">MMPL family transporter</fullName>
    </submittedName>
</protein>
<feature type="transmembrane region" description="Helical" evidence="6">
    <location>
        <begin position="446"/>
        <end position="465"/>
    </location>
</feature>
<evidence type="ECO:0000259" key="7">
    <source>
        <dbReference type="PROSITE" id="PS50156"/>
    </source>
</evidence>
<dbReference type="PROSITE" id="PS50156">
    <property type="entry name" value="SSD"/>
    <property type="match status" value="1"/>
</dbReference>
<keyword evidence="2" id="KW-1003">Cell membrane</keyword>
<feature type="transmembrane region" description="Helical" evidence="6">
    <location>
        <begin position="21"/>
        <end position="43"/>
    </location>
</feature>
<keyword evidence="5 6" id="KW-0472">Membrane</keyword>
<dbReference type="InterPro" id="IPR004869">
    <property type="entry name" value="MMPL_dom"/>
</dbReference>
<dbReference type="Pfam" id="PF03176">
    <property type="entry name" value="MMPL"/>
    <property type="match status" value="2"/>
</dbReference>
<evidence type="ECO:0000256" key="3">
    <source>
        <dbReference type="ARBA" id="ARBA00022692"/>
    </source>
</evidence>
<dbReference type="InterPro" id="IPR000731">
    <property type="entry name" value="SSD"/>
</dbReference>
<feature type="transmembrane region" description="Helical" evidence="6">
    <location>
        <begin position="842"/>
        <end position="871"/>
    </location>
</feature>
<dbReference type="EMBL" id="JBHSJF010000005">
    <property type="protein sequence ID" value="MFC5067455.1"/>
    <property type="molecule type" value="Genomic_DNA"/>
</dbReference>
<feature type="transmembrane region" description="Helical" evidence="6">
    <location>
        <begin position="401"/>
        <end position="425"/>
    </location>
</feature>
<keyword evidence="3 6" id="KW-0812">Transmembrane</keyword>
<comment type="subcellular location">
    <subcellularLocation>
        <location evidence="1">Cell membrane</location>
        <topology evidence="1">Multi-pass membrane protein</topology>
    </subcellularLocation>
</comment>
<reference evidence="9" key="1">
    <citation type="journal article" date="2019" name="Int. J. Syst. Evol. Microbiol.">
        <title>The Global Catalogue of Microorganisms (GCM) 10K type strain sequencing project: providing services to taxonomists for standard genome sequencing and annotation.</title>
        <authorList>
            <consortium name="The Broad Institute Genomics Platform"/>
            <consortium name="The Broad Institute Genome Sequencing Center for Infectious Disease"/>
            <person name="Wu L."/>
            <person name="Ma J."/>
        </authorList>
    </citation>
    <scope>NUCLEOTIDE SEQUENCE [LARGE SCALE GENOMIC DNA]</scope>
    <source>
        <strain evidence="9">CGMCC 1.16444</strain>
    </source>
</reference>
<dbReference type="SUPFAM" id="SSF82866">
    <property type="entry name" value="Multidrug efflux transporter AcrB transmembrane domain"/>
    <property type="match status" value="2"/>
</dbReference>
<feature type="transmembrane region" description="Helical" evidence="6">
    <location>
        <begin position="297"/>
        <end position="319"/>
    </location>
</feature>
<proteinExistence type="predicted"/>
<feature type="transmembrane region" description="Helical" evidence="6">
    <location>
        <begin position="368"/>
        <end position="389"/>
    </location>
</feature>
<dbReference type="Gene3D" id="1.20.1640.10">
    <property type="entry name" value="Multidrug efflux transporter AcrB transmembrane domain"/>
    <property type="match status" value="2"/>
</dbReference>
<evidence type="ECO:0000256" key="6">
    <source>
        <dbReference type="SAM" id="Phobius"/>
    </source>
</evidence>
<evidence type="ECO:0000313" key="8">
    <source>
        <dbReference type="EMBL" id="MFC5067455.1"/>
    </source>
</evidence>